<evidence type="ECO:0000256" key="1">
    <source>
        <dbReference type="ARBA" id="ARBA00006484"/>
    </source>
</evidence>
<dbReference type="InterPro" id="IPR002347">
    <property type="entry name" value="SDR_fam"/>
</dbReference>
<dbReference type="Proteomes" id="UP000070352">
    <property type="component" value="Unassembled WGS sequence"/>
</dbReference>
<name>A0A135L3K3_9BACI</name>
<evidence type="ECO:0000313" key="4">
    <source>
        <dbReference type="EMBL" id="KXG43565.1"/>
    </source>
</evidence>
<evidence type="ECO:0000256" key="2">
    <source>
        <dbReference type="ARBA" id="ARBA00023002"/>
    </source>
</evidence>
<keyword evidence="2" id="KW-0560">Oxidoreductase</keyword>
<dbReference type="InterPro" id="IPR020904">
    <property type="entry name" value="Sc_DH/Rdtase_CS"/>
</dbReference>
<dbReference type="AlphaFoldDB" id="A0A135L3K3"/>
<dbReference type="STRING" id="1413211.U473_05715"/>
<comment type="similarity">
    <text evidence="1 3">Belongs to the short-chain dehydrogenases/reductases (SDR) family.</text>
</comment>
<protein>
    <submittedName>
        <fullName evidence="4">Oxidoreductase</fullName>
    </submittedName>
</protein>
<sequence>MFKDKIVVITGASSGIGAEIAKQLAEKGAIPILTARSLEKLQKVSTKLSGAHEIFQLDVTSTEQVFKVMNQIVQKYGKIDILINNAGFGIFDRFVDASIEDIEEMMNVNYMGMVRCTKAVLPIMLKQKNGHIINIASVAGKLATAKASGYSASKFAVIGFSNGLRHELNGTGVYVSTLNPGPIDTPFFDRADPSGHYVKQVKWLMLSPEKVAKEVLKMMIDKKHEKTIPSLANIGVKLYHLFPKTFDKWIAKQMNRK</sequence>
<dbReference type="PROSITE" id="PS00061">
    <property type="entry name" value="ADH_SHORT"/>
    <property type="match status" value="1"/>
</dbReference>
<gene>
    <name evidence="4" type="ORF">U473_05715</name>
</gene>
<accession>A0A135L3K3</accession>
<dbReference type="PRINTS" id="PR00081">
    <property type="entry name" value="GDHRDH"/>
</dbReference>
<dbReference type="GO" id="GO:0016020">
    <property type="term" value="C:membrane"/>
    <property type="evidence" value="ECO:0007669"/>
    <property type="project" value="TreeGrafter"/>
</dbReference>
<dbReference type="SUPFAM" id="SSF51735">
    <property type="entry name" value="NAD(P)-binding Rossmann-fold domains"/>
    <property type="match status" value="1"/>
</dbReference>
<dbReference type="PANTHER" id="PTHR44196:SF1">
    <property type="entry name" value="DEHYDROGENASE_REDUCTASE SDR FAMILY MEMBER 7B"/>
    <property type="match status" value="1"/>
</dbReference>
<dbReference type="Gene3D" id="3.40.50.720">
    <property type="entry name" value="NAD(P)-binding Rossmann-like Domain"/>
    <property type="match status" value="1"/>
</dbReference>
<dbReference type="InterPro" id="IPR036291">
    <property type="entry name" value="NAD(P)-bd_dom_sf"/>
</dbReference>
<dbReference type="OrthoDB" id="9793345at2"/>
<reference evidence="4 5" key="1">
    <citation type="submission" date="2016-02" db="EMBL/GenBank/DDBJ databases">
        <title>Draft Genome for Tepidibacillus decaturensis nov. sp. Strain Z9, an Anaerobic, Moderately Thermophilic and Heterotrophic Bacterium from Deep Subsurface of the Illinois Basin, USA.</title>
        <authorList>
            <person name="Dong Y."/>
            <person name="Chang J.Y."/>
            <person name="Sanford R."/>
            <person name="Fouke B.W."/>
        </authorList>
    </citation>
    <scope>NUCLEOTIDE SEQUENCE [LARGE SCALE GENOMIC DNA]</scope>
    <source>
        <strain evidence="4 5">Z9</strain>
    </source>
</reference>
<evidence type="ECO:0000256" key="3">
    <source>
        <dbReference type="RuleBase" id="RU000363"/>
    </source>
</evidence>
<dbReference type="RefSeq" id="WP_068724228.1">
    <property type="nucleotide sequence ID" value="NZ_LSKU01000001.1"/>
</dbReference>
<dbReference type="FunFam" id="3.40.50.720:FF:000047">
    <property type="entry name" value="NADP-dependent L-serine/L-allo-threonine dehydrogenase"/>
    <property type="match status" value="1"/>
</dbReference>
<comment type="caution">
    <text evidence="4">The sequence shown here is derived from an EMBL/GenBank/DDBJ whole genome shotgun (WGS) entry which is preliminary data.</text>
</comment>
<dbReference type="Pfam" id="PF00106">
    <property type="entry name" value="adh_short"/>
    <property type="match status" value="1"/>
</dbReference>
<dbReference type="PANTHER" id="PTHR44196">
    <property type="entry name" value="DEHYDROGENASE/REDUCTASE SDR FAMILY MEMBER 7B"/>
    <property type="match status" value="1"/>
</dbReference>
<organism evidence="4 5">
    <name type="scientific">Tepidibacillus decaturensis</name>
    <dbReference type="NCBI Taxonomy" id="1413211"/>
    <lineage>
        <taxon>Bacteria</taxon>
        <taxon>Bacillati</taxon>
        <taxon>Bacillota</taxon>
        <taxon>Bacilli</taxon>
        <taxon>Bacillales</taxon>
        <taxon>Bacillaceae</taxon>
        <taxon>Tepidibacillus</taxon>
    </lineage>
</organism>
<keyword evidence="5" id="KW-1185">Reference proteome</keyword>
<dbReference type="GO" id="GO:0016616">
    <property type="term" value="F:oxidoreductase activity, acting on the CH-OH group of donors, NAD or NADP as acceptor"/>
    <property type="evidence" value="ECO:0007669"/>
    <property type="project" value="UniProtKB-ARBA"/>
</dbReference>
<proteinExistence type="inferred from homology"/>
<evidence type="ECO:0000313" key="5">
    <source>
        <dbReference type="Proteomes" id="UP000070352"/>
    </source>
</evidence>
<dbReference type="PRINTS" id="PR00080">
    <property type="entry name" value="SDRFAMILY"/>
</dbReference>
<dbReference type="PIRSF" id="PIRSF000126">
    <property type="entry name" value="11-beta-HSD1"/>
    <property type="match status" value="1"/>
</dbReference>
<dbReference type="EMBL" id="LSKU01000001">
    <property type="protein sequence ID" value="KXG43565.1"/>
    <property type="molecule type" value="Genomic_DNA"/>
</dbReference>